<dbReference type="Proteomes" id="UP001235939">
    <property type="component" value="Chromosome X"/>
</dbReference>
<dbReference type="Gene3D" id="3.10.10.10">
    <property type="entry name" value="HIV Type 1 Reverse Transcriptase, subunit A, domain 1"/>
    <property type="match status" value="1"/>
</dbReference>
<evidence type="ECO:0008006" key="3">
    <source>
        <dbReference type="Google" id="ProtNLM"/>
    </source>
</evidence>
<dbReference type="InterPro" id="IPR043502">
    <property type="entry name" value="DNA/RNA_pol_sf"/>
</dbReference>
<keyword evidence="2" id="KW-1185">Reference proteome</keyword>
<protein>
    <recommendedName>
        <fullName evidence="3">Peptidase A2 domain-containing protein</fullName>
    </recommendedName>
</protein>
<evidence type="ECO:0000313" key="2">
    <source>
        <dbReference type="Proteomes" id="UP001235939"/>
    </source>
</evidence>
<proteinExistence type="predicted"/>
<evidence type="ECO:0000313" key="1">
    <source>
        <dbReference type="EMBL" id="UYV84673.1"/>
    </source>
</evidence>
<gene>
    <name evidence="1" type="ORF">LAZ67_X003059</name>
</gene>
<dbReference type="EMBL" id="CP092886">
    <property type="protein sequence ID" value="UYV84673.1"/>
    <property type="molecule type" value="Genomic_DNA"/>
</dbReference>
<dbReference type="PANTHER" id="PTHR33327:SF3">
    <property type="entry name" value="RNA-DIRECTED DNA POLYMERASE"/>
    <property type="match status" value="1"/>
</dbReference>
<dbReference type="SUPFAM" id="SSF50630">
    <property type="entry name" value="Acid proteases"/>
    <property type="match status" value="1"/>
</dbReference>
<dbReference type="InterPro" id="IPR021109">
    <property type="entry name" value="Peptidase_aspartic_dom_sf"/>
</dbReference>
<name>A0ABY6LXZ4_9ARAC</name>
<dbReference type="PANTHER" id="PTHR33327">
    <property type="entry name" value="ENDONUCLEASE"/>
    <property type="match status" value="1"/>
</dbReference>
<sequence length="463" mass="53498">MTSDSGVYFDGRGDHCFHGLQAVVVEAEWEAWECPYTKNEDTVALRKIREQIKVELGAKDGDRRVLTDYMVDEVDLEYNRRELAQMARLLNWFKKNENARIKRLITGVELGNMKPSQLLQKLRAIAKPDIFEKLIRTLWLDKLSDYFKAILLVSDEDVNKLAAMADKITDMTTKSEIYDINHDTNKVLLDKISELERQISQINVDHYSRRDNLQPNSARTRSRSRSNRRFNPNVKLCYYHYRYGKKCLPGKFDTGADVSIIPATAQFKQEGDYKLYAANGSEIKTFGVKILNLDLGFRRDFQWPFIMANVKRGILGADFLFEYNPLVDINKRKLIDGLTNLEVICEVISTFEGSITTVKANTTFNLIAQFPDITKPLLFPTKLIHGVKHRIITKGQPKFARARQLDPRRLELAKREVKFMLDNNIIKPSKSQWASPLHLAFKKDGTFRPCGDYRQLNFCTLPD</sequence>
<organism evidence="1 2">
    <name type="scientific">Cordylochernes scorpioides</name>
    <dbReference type="NCBI Taxonomy" id="51811"/>
    <lineage>
        <taxon>Eukaryota</taxon>
        <taxon>Metazoa</taxon>
        <taxon>Ecdysozoa</taxon>
        <taxon>Arthropoda</taxon>
        <taxon>Chelicerata</taxon>
        <taxon>Arachnida</taxon>
        <taxon>Pseudoscorpiones</taxon>
        <taxon>Cheliferoidea</taxon>
        <taxon>Chernetidae</taxon>
        <taxon>Cordylochernes</taxon>
    </lineage>
</organism>
<accession>A0ABY6LXZ4</accession>
<reference evidence="1 2" key="1">
    <citation type="submission" date="2022-03" db="EMBL/GenBank/DDBJ databases">
        <title>A chromosomal length assembly of Cordylochernes scorpioides.</title>
        <authorList>
            <person name="Zeh D."/>
            <person name="Zeh J."/>
        </authorList>
    </citation>
    <scope>NUCLEOTIDE SEQUENCE [LARGE SCALE GENOMIC DNA]</scope>
    <source>
        <strain evidence="1">IN4F17</strain>
        <tissue evidence="1">Whole Body</tissue>
    </source>
</reference>
<dbReference type="SUPFAM" id="SSF56672">
    <property type="entry name" value="DNA/RNA polymerases"/>
    <property type="match status" value="1"/>
</dbReference>